<keyword evidence="3" id="KW-1185">Reference proteome</keyword>
<dbReference type="RefSeq" id="WP_247414182.1">
    <property type="nucleotide sequence ID" value="NZ_JALLGW010000001.1"/>
</dbReference>
<comment type="caution">
    <text evidence="2">The sequence shown here is derived from an EMBL/GenBank/DDBJ whole genome shotgun (WGS) entry which is preliminary data.</text>
</comment>
<protein>
    <submittedName>
        <fullName evidence="2">Winged helix DNA-binding domain-containing protein</fullName>
    </submittedName>
</protein>
<proteinExistence type="predicted"/>
<dbReference type="AlphaFoldDB" id="A0ABD5RKV4"/>
<accession>A0ABD5RKV4</accession>
<dbReference type="InterPro" id="IPR009351">
    <property type="entry name" value="AlkZ-like"/>
</dbReference>
<organism evidence="2 3">
    <name type="scientific">Halomarina salina</name>
    <dbReference type="NCBI Taxonomy" id="1872699"/>
    <lineage>
        <taxon>Archaea</taxon>
        <taxon>Methanobacteriati</taxon>
        <taxon>Methanobacteriota</taxon>
        <taxon>Stenosarchaea group</taxon>
        <taxon>Halobacteria</taxon>
        <taxon>Halobacteriales</taxon>
        <taxon>Natronomonadaceae</taxon>
        <taxon>Halomarina</taxon>
    </lineage>
</organism>
<dbReference type="PANTHER" id="PTHR38479">
    <property type="entry name" value="LMO0824 PROTEIN"/>
    <property type="match status" value="1"/>
</dbReference>
<evidence type="ECO:0000313" key="2">
    <source>
        <dbReference type="EMBL" id="MFC5971276.1"/>
    </source>
</evidence>
<dbReference type="Pfam" id="PF06224">
    <property type="entry name" value="AlkZ-like"/>
    <property type="match status" value="1"/>
</dbReference>
<sequence>MSSRLTERDARHRRVHAQRLAPHAQETATVADIAAATLGLQAQETPSAALSVRARGRGLTVADVDRALYEDRSVVRTWCMRGTLHLVATDDLSLLLSVFGPTFATRGPEPRRLAEWGLDEEAVEAAVETIGSVLADEGPLTKRDIAAHLVEAGVDVDPSSRAPNVLIRRAALRGVLCEVAPVDGKNAYDLLDSWVTLDAPPDRETALATLARRYLTAYGPTTKSDFAAWSGLYATDVQTAWDSLGDDAREVRVGDETMWVSTDAPDALDDESSASPHVRLLPRYDTFLLGYERTNRPIPTMYESHVWPGGGIIRPTVLVDGRVVGTWHLDRSRSPAIVTVSPFEPLDTLDPAGGEDVRDRIDAEASDVGRFLDTPVECRVEPE</sequence>
<gene>
    <name evidence="2" type="ORF">ACFPYI_08045</name>
</gene>
<evidence type="ECO:0000256" key="1">
    <source>
        <dbReference type="SAM" id="MobiDB-lite"/>
    </source>
</evidence>
<dbReference type="PANTHER" id="PTHR38479:SF2">
    <property type="entry name" value="WINGED HELIX DNA-BINDING DOMAIN-CONTAINING PROTEIN"/>
    <property type="match status" value="1"/>
</dbReference>
<dbReference type="Proteomes" id="UP001596099">
    <property type="component" value="Unassembled WGS sequence"/>
</dbReference>
<dbReference type="EMBL" id="JBHSQH010000001">
    <property type="protein sequence ID" value="MFC5971276.1"/>
    <property type="molecule type" value="Genomic_DNA"/>
</dbReference>
<dbReference type="GO" id="GO:0003677">
    <property type="term" value="F:DNA binding"/>
    <property type="evidence" value="ECO:0007669"/>
    <property type="project" value="UniProtKB-KW"/>
</dbReference>
<keyword evidence="2" id="KW-0238">DNA-binding</keyword>
<name>A0ABD5RKV4_9EURY</name>
<feature type="compositionally biased region" description="Basic and acidic residues" evidence="1">
    <location>
        <begin position="1"/>
        <end position="10"/>
    </location>
</feature>
<reference evidence="2 3" key="1">
    <citation type="journal article" date="2019" name="Int. J. Syst. Evol. Microbiol.">
        <title>The Global Catalogue of Microorganisms (GCM) 10K type strain sequencing project: providing services to taxonomists for standard genome sequencing and annotation.</title>
        <authorList>
            <consortium name="The Broad Institute Genomics Platform"/>
            <consortium name="The Broad Institute Genome Sequencing Center for Infectious Disease"/>
            <person name="Wu L."/>
            <person name="Ma J."/>
        </authorList>
    </citation>
    <scope>NUCLEOTIDE SEQUENCE [LARGE SCALE GENOMIC DNA]</scope>
    <source>
        <strain evidence="2 3">CGMCC 1.12543</strain>
    </source>
</reference>
<evidence type="ECO:0000313" key="3">
    <source>
        <dbReference type="Proteomes" id="UP001596099"/>
    </source>
</evidence>
<feature type="region of interest" description="Disordered" evidence="1">
    <location>
        <begin position="1"/>
        <end position="22"/>
    </location>
</feature>